<feature type="compositionally biased region" description="Basic and acidic residues" evidence="1">
    <location>
        <begin position="28"/>
        <end position="40"/>
    </location>
</feature>
<proteinExistence type="predicted"/>
<dbReference type="EMBL" id="CAUYUJ010001731">
    <property type="protein sequence ID" value="CAK0797332.1"/>
    <property type="molecule type" value="Genomic_DNA"/>
</dbReference>
<sequence length="237" mass="26098">MTALCSWRAENPRRAKSAPLEPMPEFHGPARADGEARERSAPSSSQLALREWRRGRSRGRDPRQRSSTSTRTCSTCVWWIRRRSLPRLMYMCVRALKAHALALLPQCAAVAFALCLFQCLVFTTWLVASAVSAALRFRFHASLTAACLGPRTTTCHTTIMHCHSAAAGTLGSATGKLCVRVAGCSLVLGIGQHLKLALHPLPRLPLPLPHRCRPPRQESAPEPCTPRGLPRHRACSR</sequence>
<comment type="caution">
    <text evidence="4">The sequence shown here is derived from an EMBL/GenBank/DDBJ whole genome shotgun (WGS) entry which is preliminary data.</text>
</comment>
<keyword evidence="2" id="KW-1133">Transmembrane helix</keyword>
<name>A0ABN9R858_9DINO</name>
<evidence type="ECO:0000313" key="5">
    <source>
        <dbReference type="Proteomes" id="UP001189429"/>
    </source>
</evidence>
<organism evidence="4 5">
    <name type="scientific">Prorocentrum cordatum</name>
    <dbReference type="NCBI Taxonomy" id="2364126"/>
    <lineage>
        <taxon>Eukaryota</taxon>
        <taxon>Sar</taxon>
        <taxon>Alveolata</taxon>
        <taxon>Dinophyceae</taxon>
        <taxon>Prorocentrales</taxon>
        <taxon>Prorocentraceae</taxon>
        <taxon>Prorocentrum</taxon>
    </lineage>
</organism>
<evidence type="ECO:0000256" key="2">
    <source>
        <dbReference type="SAM" id="Phobius"/>
    </source>
</evidence>
<dbReference type="EMBL" id="CAUYUJ010005549">
    <property type="protein sequence ID" value="CAK0814068.1"/>
    <property type="molecule type" value="Genomic_DNA"/>
</dbReference>
<protein>
    <submittedName>
        <fullName evidence="4">Uncharacterized protein</fullName>
    </submittedName>
</protein>
<accession>A0ABN9R858</accession>
<dbReference type="Proteomes" id="UP001189429">
    <property type="component" value="Unassembled WGS sequence"/>
</dbReference>
<evidence type="ECO:0000313" key="4">
    <source>
        <dbReference type="EMBL" id="CAK0814068.1"/>
    </source>
</evidence>
<feature type="region of interest" description="Disordered" evidence="1">
    <location>
        <begin position="212"/>
        <end position="237"/>
    </location>
</feature>
<feature type="region of interest" description="Disordered" evidence="1">
    <location>
        <begin position="1"/>
        <end position="68"/>
    </location>
</feature>
<keyword evidence="2" id="KW-0812">Transmembrane</keyword>
<feature type="compositionally biased region" description="Basic and acidic residues" evidence="1">
    <location>
        <begin position="50"/>
        <end position="64"/>
    </location>
</feature>
<keyword evidence="5" id="KW-1185">Reference proteome</keyword>
<reference evidence="4" key="1">
    <citation type="submission" date="2023-10" db="EMBL/GenBank/DDBJ databases">
        <authorList>
            <person name="Chen Y."/>
            <person name="Shah S."/>
            <person name="Dougan E. K."/>
            <person name="Thang M."/>
            <person name="Chan C."/>
        </authorList>
    </citation>
    <scope>NUCLEOTIDE SEQUENCE [LARGE SCALE GENOMIC DNA]</scope>
</reference>
<gene>
    <name evidence="4" type="ORF">PCOR1329_LOCUS17766</name>
    <name evidence="3" type="ORF">PCOR1329_LOCUS6460</name>
</gene>
<feature type="transmembrane region" description="Helical" evidence="2">
    <location>
        <begin position="110"/>
        <end position="135"/>
    </location>
</feature>
<evidence type="ECO:0000256" key="1">
    <source>
        <dbReference type="SAM" id="MobiDB-lite"/>
    </source>
</evidence>
<keyword evidence="2" id="KW-0472">Membrane</keyword>
<evidence type="ECO:0000313" key="3">
    <source>
        <dbReference type="EMBL" id="CAK0797332.1"/>
    </source>
</evidence>